<dbReference type="InterPro" id="IPR045865">
    <property type="entry name" value="ACT-like_dom_sf"/>
</dbReference>
<name>A0A1Y2T3V9_9BIFI</name>
<dbReference type="GO" id="GO:0004617">
    <property type="term" value="F:phosphoglycerate dehydrogenase activity"/>
    <property type="evidence" value="ECO:0007669"/>
    <property type="project" value="UniProtKB-EC"/>
</dbReference>
<dbReference type="EC" id="1.1.1.95" evidence="5"/>
<keyword evidence="8" id="KW-0520">NAD</keyword>
<comment type="pathway">
    <text evidence="2">Amino-acid biosynthesis; L-serine biosynthesis; L-serine from 3-phospho-D-glycerate: step 1/3.</text>
</comment>
<evidence type="ECO:0000313" key="15">
    <source>
        <dbReference type="Proteomes" id="UP000243540"/>
    </source>
</evidence>
<gene>
    <name evidence="14" type="ORF">B9T39_00460</name>
</gene>
<dbReference type="InterPro" id="IPR029753">
    <property type="entry name" value="D-isomer_DH_CS"/>
</dbReference>
<dbReference type="InterPro" id="IPR054480">
    <property type="entry name" value="AHAS_small-like_ACT"/>
</dbReference>
<dbReference type="Gene3D" id="3.40.50.720">
    <property type="entry name" value="NAD(P)-binding Rossmann-like Domain"/>
    <property type="match status" value="2"/>
</dbReference>
<comment type="catalytic activity">
    <reaction evidence="10">
        <text>(R)-2-hydroxyglutarate + NAD(+) = 2-oxoglutarate + NADH + H(+)</text>
        <dbReference type="Rhea" id="RHEA:49612"/>
        <dbReference type="ChEBI" id="CHEBI:15378"/>
        <dbReference type="ChEBI" id="CHEBI:15801"/>
        <dbReference type="ChEBI" id="CHEBI:16810"/>
        <dbReference type="ChEBI" id="CHEBI:57540"/>
        <dbReference type="ChEBI" id="CHEBI:57945"/>
        <dbReference type="EC" id="1.1.1.399"/>
    </reaction>
</comment>
<dbReference type="PANTHER" id="PTHR43761">
    <property type="entry name" value="D-ISOMER SPECIFIC 2-HYDROXYACID DEHYDROGENASE FAMILY PROTEIN (AFU_ORTHOLOGUE AFUA_1G13630)"/>
    <property type="match status" value="1"/>
</dbReference>
<dbReference type="InterPro" id="IPR050418">
    <property type="entry name" value="D-iso_2-hydroxyacid_DH_PdxB"/>
</dbReference>
<evidence type="ECO:0000256" key="1">
    <source>
        <dbReference type="ARBA" id="ARBA00003800"/>
    </source>
</evidence>
<dbReference type="EC" id="1.1.1.399" evidence="4"/>
<evidence type="ECO:0000256" key="2">
    <source>
        <dbReference type="ARBA" id="ARBA00005216"/>
    </source>
</evidence>
<dbReference type="InterPro" id="IPR029752">
    <property type="entry name" value="D-isomer_DH_CS1"/>
</dbReference>
<dbReference type="AlphaFoldDB" id="A0A1Y2T3V9"/>
<proteinExistence type="inferred from homology"/>
<dbReference type="STRING" id="1160091.B9T39_00460"/>
<comment type="catalytic activity">
    <reaction evidence="11">
        <text>(2R)-3-phosphoglycerate + NAD(+) = 3-phosphooxypyruvate + NADH + H(+)</text>
        <dbReference type="Rhea" id="RHEA:12641"/>
        <dbReference type="ChEBI" id="CHEBI:15378"/>
        <dbReference type="ChEBI" id="CHEBI:18110"/>
        <dbReference type="ChEBI" id="CHEBI:57540"/>
        <dbReference type="ChEBI" id="CHEBI:57945"/>
        <dbReference type="ChEBI" id="CHEBI:58272"/>
        <dbReference type="EC" id="1.1.1.95"/>
    </reaction>
</comment>
<dbReference type="PROSITE" id="PS00671">
    <property type="entry name" value="D_2_HYDROXYACID_DH_3"/>
    <property type="match status" value="1"/>
</dbReference>
<dbReference type="GO" id="GO:0047545">
    <property type="term" value="F:(S)-2-hydroxyglutarate dehydrogenase activity"/>
    <property type="evidence" value="ECO:0007669"/>
    <property type="project" value="UniProtKB-ARBA"/>
</dbReference>
<dbReference type="InterPro" id="IPR002912">
    <property type="entry name" value="ACT_dom"/>
</dbReference>
<dbReference type="InterPro" id="IPR006139">
    <property type="entry name" value="D-isomer_2_OHA_DH_cat_dom"/>
</dbReference>
<protein>
    <recommendedName>
        <fullName evidence="6">D-3-phosphoglycerate dehydrogenase</fullName>
        <ecNumber evidence="4">1.1.1.399</ecNumber>
        <ecNumber evidence="5">1.1.1.95</ecNumber>
    </recommendedName>
    <alternativeName>
        <fullName evidence="9">2-oxoglutarate reductase</fullName>
    </alternativeName>
</protein>
<dbReference type="GO" id="GO:0006564">
    <property type="term" value="P:L-serine biosynthetic process"/>
    <property type="evidence" value="ECO:0007669"/>
    <property type="project" value="UniProtKB-ARBA"/>
</dbReference>
<comment type="similarity">
    <text evidence="3 12">Belongs to the D-isomer specific 2-hydroxyacid dehydrogenase family.</text>
</comment>
<organism evidence="14 15">
    <name type="scientific">Alloscardovia macacae</name>
    <dbReference type="NCBI Taxonomy" id="1160091"/>
    <lineage>
        <taxon>Bacteria</taxon>
        <taxon>Bacillati</taxon>
        <taxon>Actinomycetota</taxon>
        <taxon>Actinomycetes</taxon>
        <taxon>Bifidobacteriales</taxon>
        <taxon>Bifidobacteriaceae</taxon>
        <taxon>Alloscardovia</taxon>
    </lineage>
</organism>
<evidence type="ECO:0000256" key="11">
    <source>
        <dbReference type="ARBA" id="ARBA00048731"/>
    </source>
</evidence>
<dbReference type="Proteomes" id="UP000243540">
    <property type="component" value="Unassembled WGS sequence"/>
</dbReference>
<evidence type="ECO:0000256" key="7">
    <source>
        <dbReference type="ARBA" id="ARBA00023002"/>
    </source>
</evidence>
<dbReference type="GO" id="GO:0051287">
    <property type="term" value="F:NAD binding"/>
    <property type="evidence" value="ECO:0007669"/>
    <property type="project" value="InterPro"/>
</dbReference>
<dbReference type="Pfam" id="PF00389">
    <property type="entry name" value="2-Hacid_dh"/>
    <property type="match status" value="1"/>
</dbReference>
<comment type="caution">
    <text evidence="14">The sequence shown here is derived from an EMBL/GenBank/DDBJ whole genome shotgun (WGS) entry which is preliminary data.</text>
</comment>
<dbReference type="InterPro" id="IPR006140">
    <property type="entry name" value="D-isomer_DH_NAD-bd"/>
</dbReference>
<evidence type="ECO:0000256" key="6">
    <source>
        <dbReference type="ARBA" id="ARBA00021582"/>
    </source>
</evidence>
<dbReference type="CDD" id="cd04901">
    <property type="entry name" value="ACT_3PGDH"/>
    <property type="match status" value="1"/>
</dbReference>
<evidence type="ECO:0000256" key="9">
    <source>
        <dbReference type="ARBA" id="ARBA00030455"/>
    </source>
</evidence>
<dbReference type="Pfam" id="PF02826">
    <property type="entry name" value="2-Hacid_dh_C"/>
    <property type="match status" value="1"/>
</dbReference>
<dbReference type="InterPro" id="IPR036291">
    <property type="entry name" value="NAD(P)-bd_dom_sf"/>
</dbReference>
<feature type="domain" description="ACT" evidence="13">
    <location>
        <begin position="368"/>
        <end position="436"/>
    </location>
</feature>
<dbReference type="NCBIfam" id="NF008759">
    <property type="entry name" value="PRK11790.1"/>
    <property type="match status" value="1"/>
</dbReference>
<evidence type="ECO:0000256" key="3">
    <source>
        <dbReference type="ARBA" id="ARBA00005854"/>
    </source>
</evidence>
<dbReference type="FunFam" id="3.40.50.720:FF:000041">
    <property type="entry name" value="D-3-phosphoglycerate dehydrogenase"/>
    <property type="match status" value="1"/>
</dbReference>
<dbReference type="PROSITE" id="PS00065">
    <property type="entry name" value="D_2_HYDROXYACID_DH_1"/>
    <property type="match status" value="1"/>
</dbReference>
<dbReference type="SUPFAM" id="SSF55021">
    <property type="entry name" value="ACT-like"/>
    <property type="match status" value="1"/>
</dbReference>
<dbReference type="Gene3D" id="3.30.70.260">
    <property type="match status" value="1"/>
</dbReference>
<dbReference type="PANTHER" id="PTHR43761:SF1">
    <property type="entry name" value="D-ISOMER SPECIFIC 2-HYDROXYACID DEHYDROGENASE CATALYTIC DOMAIN-CONTAINING PROTEIN-RELATED"/>
    <property type="match status" value="1"/>
</dbReference>
<dbReference type="SUPFAM" id="SSF51735">
    <property type="entry name" value="NAD(P)-binding Rossmann-fold domains"/>
    <property type="match status" value="1"/>
</dbReference>
<evidence type="ECO:0000259" key="13">
    <source>
        <dbReference type="PROSITE" id="PS51671"/>
    </source>
</evidence>
<evidence type="ECO:0000256" key="12">
    <source>
        <dbReference type="RuleBase" id="RU003719"/>
    </source>
</evidence>
<comment type="function">
    <text evidence="1">Catalyzes the reversible oxidation of 3-phospho-D-glycerate to 3-phosphonooxypyruvate, the first step of the phosphorylated L-serine biosynthesis pathway. Also catalyzes the reversible oxidation of 2-hydroxyglutarate to 2-oxoglutarate.</text>
</comment>
<evidence type="ECO:0000313" key="14">
    <source>
        <dbReference type="EMBL" id="OTA30213.1"/>
    </source>
</evidence>
<dbReference type="Pfam" id="PF22629">
    <property type="entry name" value="ACT_AHAS_ss"/>
    <property type="match status" value="1"/>
</dbReference>
<dbReference type="SUPFAM" id="SSF52283">
    <property type="entry name" value="Formate/glycerate dehydrogenase catalytic domain-like"/>
    <property type="match status" value="1"/>
</dbReference>
<evidence type="ECO:0000256" key="8">
    <source>
        <dbReference type="ARBA" id="ARBA00023027"/>
    </source>
</evidence>
<dbReference type="RefSeq" id="WP_086105851.1">
    <property type="nucleotide sequence ID" value="NZ_NEKB01000001.1"/>
</dbReference>
<accession>A0A1Y2T3V9</accession>
<dbReference type="CDD" id="cd12176">
    <property type="entry name" value="PGDH_3"/>
    <property type="match status" value="1"/>
</dbReference>
<reference evidence="14 15" key="1">
    <citation type="submission" date="2017-04" db="EMBL/GenBank/DDBJ databases">
        <title>Draft genome sequences of Alloscardovia macacae UMA81211 and UMA81212 isolated from the feces of a rhesus macaque (Macaca mulatta).</title>
        <authorList>
            <person name="Albert K."/>
            <person name="Sela D.A."/>
        </authorList>
    </citation>
    <scope>NUCLEOTIDE SEQUENCE [LARGE SCALE GENOMIC DNA]</scope>
    <source>
        <strain evidence="14 15">UMA81212</strain>
    </source>
</reference>
<evidence type="ECO:0000256" key="5">
    <source>
        <dbReference type="ARBA" id="ARBA00013143"/>
    </source>
</evidence>
<keyword evidence="7 12" id="KW-0560">Oxidoreductase</keyword>
<dbReference type="OrthoDB" id="9793626at2"/>
<dbReference type="UniPathway" id="UPA00135">
    <property type="reaction ID" value="UER00196"/>
</dbReference>
<evidence type="ECO:0000256" key="10">
    <source>
        <dbReference type="ARBA" id="ARBA00048126"/>
    </source>
</evidence>
<sequence>MTTALLLENIHATAADFLRSRGIDVMTAAGAMDEDELISAVTEHDVNLLGIRSKTQVTARVLEACPSLEAVGCFSIGTNQVDLGSAAQKGVAVFNAPYSNTRSVMELVISDIIALMRRVPEHTLSIRSHTWDKTAKKSHEVRGKTLGIVGYGNIGSQVSILAEALGMNVVFYDIEEKLALGNATRMNSMEELLRISDAVTLHIDGRASNAGIFGERYFSMMKQDAVFMNLSRGFIIDVQALYNHLKSGHLSGAAVDVFPTEPKATGDEFDTPLTEIANVILTPHVGGSTLEAQKAIGEFVSHKLYDYLVDGNTSLSVNMPNLNVSAVAASGAGAGSAGAGGAVGSGAVGTGAIGAGAVGTAAHARLARIAHLHTNLPGILAKLNNVLSAKNLNIVAQSLATEGDLGYVITDVAGVLSEEDVQAVQDIPGTVRVHIL</sequence>
<dbReference type="EMBL" id="NEKC01000001">
    <property type="protein sequence ID" value="OTA30213.1"/>
    <property type="molecule type" value="Genomic_DNA"/>
</dbReference>
<evidence type="ECO:0000256" key="4">
    <source>
        <dbReference type="ARBA" id="ARBA00013001"/>
    </source>
</evidence>
<dbReference type="PROSITE" id="PS51671">
    <property type="entry name" value="ACT"/>
    <property type="match status" value="1"/>
</dbReference>